<comment type="similarity">
    <text evidence="1">Belongs to the leucine-binding protein family.</text>
</comment>
<dbReference type="InterPro" id="IPR028081">
    <property type="entry name" value="Leu-bd"/>
</dbReference>
<reference evidence="5 6" key="1">
    <citation type="submission" date="2016-12" db="EMBL/GenBank/DDBJ databases">
        <title>The draft genome sequence of Actinophytocola sp. 11-183.</title>
        <authorList>
            <person name="Wang W."/>
            <person name="Yuan L."/>
        </authorList>
    </citation>
    <scope>NUCLEOTIDE SEQUENCE [LARGE SCALE GENOMIC DNA]</scope>
    <source>
        <strain evidence="5 6">11-183</strain>
    </source>
</reference>
<dbReference type="Pfam" id="PF13458">
    <property type="entry name" value="Peripla_BP_6"/>
    <property type="match status" value="1"/>
</dbReference>
<evidence type="ECO:0000313" key="6">
    <source>
        <dbReference type="Proteomes" id="UP000185596"/>
    </source>
</evidence>
<dbReference type="PROSITE" id="PS51257">
    <property type="entry name" value="PROKAR_LIPOPROTEIN"/>
    <property type="match status" value="1"/>
</dbReference>
<feature type="chain" id="PRO_5038707627" evidence="3">
    <location>
        <begin position="27"/>
        <end position="412"/>
    </location>
</feature>
<evidence type="ECO:0000256" key="2">
    <source>
        <dbReference type="ARBA" id="ARBA00022729"/>
    </source>
</evidence>
<dbReference type="OrthoDB" id="9772589at2"/>
<dbReference type="Proteomes" id="UP000185596">
    <property type="component" value="Unassembled WGS sequence"/>
</dbReference>
<dbReference type="STRING" id="1912961.BU204_23510"/>
<proteinExistence type="inferred from homology"/>
<organism evidence="5 6">
    <name type="scientific">Actinophytocola xanthii</name>
    <dbReference type="NCBI Taxonomy" id="1912961"/>
    <lineage>
        <taxon>Bacteria</taxon>
        <taxon>Bacillati</taxon>
        <taxon>Actinomycetota</taxon>
        <taxon>Actinomycetes</taxon>
        <taxon>Pseudonocardiales</taxon>
        <taxon>Pseudonocardiaceae</taxon>
    </lineage>
</organism>
<keyword evidence="6" id="KW-1185">Reference proteome</keyword>
<dbReference type="PANTHER" id="PTHR47151">
    <property type="entry name" value="LEU/ILE/VAL-BINDING ABC TRANSPORTER SUBUNIT"/>
    <property type="match status" value="1"/>
</dbReference>
<keyword evidence="2 3" id="KW-0732">Signal</keyword>
<gene>
    <name evidence="5" type="ORF">BU204_23510</name>
</gene>
<dbReference type="RefSeq" id="WP_075127909.1">
    <property type="nucleotide sequence ID" value="NZ_MSIE01000045.1"/>
</dbReference>
<sequence>MRNQTVKAAALVAAGVLLLAACSTNKEETPAGEGGNNSAACDTSKGTLVLGVIAPLSGELSALGKGIENSARLAVDEANEKCTVPGYKVAVQAEDDQKNPQLGAQAATKLSATPNVVGVVSTLNSSVSQTVQPILDQAGIVQISPANTADTLTKGEDFLNSPKRAYKTYFRTCTVDSLQGPYAADYLIEKSGKKSIAIVTDGLTYGEGLADSFAKRAQEKGATIVTRQKVGDKDTDFSGVIATVKQFNPDAVYFGGQYPQAGPFSKQLASAGLNVPVMGGDGIFDDTFMELGGKDGDLATSVGAPTEDLDSAKAFVEAYEGKDYAEGFSAYGAFSYDAANAILSALGETIGDGEWSDDMRPDLVEAVQNYEGDGATGKVAFDEFGDSTNKVLTVYQVGGGEWKAVETGEFAG</sequence>
<dbReference type="AlphaFoldDB" id="A0A1Q8CL34"/>
<evidence type="ECO:0000256" key="1">
    <source>
        <dbReference type="ARBA" id="ARBA00010062"/>
    </source>
</evidence>
<name>A0A1Q8CL34_9PSEU</name>
<comment type="caution">
    <text evidence="5">The sequence shown here is derived from an EMBL/GenBank/DDBJ whole genome shotgun (WGS) entry which is preliminary data.</text>
</comment>
<dbReference type="InterPro" id="IPR028082">
    <property type="entry name" value="Peripla_BP_I"/>
</dbReference>
<evidence type="ECO:0000313" key="5">
    <source>
        <dbReference type="EMBL" id="OLF15049.1"/>
    </source>
</evidence>
<dbReference type="Gene3D" id="3.40.50.2300">
    <property type="match status" value="2"/>
</dbReference>
<dbReference type="CDD" id="cd06342">
    <property type="entry name" value="PBP1_ABC_LIVBP-like"/>
    <property type="match status" value="1"/>
</dbReference>
<dbReference type="PANTHER" id="PTHR47151:SF2">
    <property type="entry name" value="AMINO ACID BINDING PROTEIN"/>
    <property type="match status" value="1"/>
</dbReference>
<dbReference type="EMBL" id="MSIE01000045">
    <property type="protein sequence ID" value="OLF15049.1"/>
    <property type="molecule type" value="Genomic_DNA"/>
</dbReference>
<feature type="domain" description="Leucine-binding protein" evidence="4">
    <location>
        <begin position="49"/>
        <end position="400"/>
    </location>
</feature>
<evidence type="ECO:0000256" key="3">
    <source>
        <dbReference type="SAM" id="SignalP"/>
    </source>
</evidence>
<evidence type="ECO:0000259" key="4">
    <source>
        <dbReference type="Pfam" id="PF13458"/>
    </source>
</evidence>
<dbReference type="SUPFAM" id="SSF53822">
    <property type="entry name" value="Periplasmic binding protein-like I"/>
    <property type="match status" value="1"/>
</dbReference>
<protein>
    <submittedName>
        <fullName evidence="5">Branched chain amino acid ABC transporter substrate-binding protein</fullName>
    </submittedName>
</protein>
<feature type="signal peptide" evidence="3">
    <location>
        <begin position="1"/>
        <end position="26"/>
    </location>
</feature>
<accession>A0A1Q8CL34</accession>